<reference evidence="1 2" key="1">
    <citation type="submission" date="2023-11" db="EMBL/GenBank/DDBJ databases">
        <title>Analysis of the Genomes of Mucilaginibacter gossypii cycad 4 and M. sabulilitoris SNA2: microbes with the potential for plant growth promotion.</title>
        <authorList>
            <person name="Hirsch A.M."/>
            <person name="Humm E."/>
            <person name="Rubbi M."/>
            <person name="Del Vecchio G."/>
            <person name="Ha S.M."/>
            <person name="Pellegrini M."/>
            <person name="Gunsalus R.P."/>
        </authorList>
    </citation>
    <scope>NUCLEOTIDE SEQUENCE [LARGE SCALE GENOMIC DNA]</scope>
    <source>
        <strain evidence="1 2">SNA2</strain>
    </source>
</reference>
<proteinExistence type="predicted"/>
<keyword evidence="2" id="KW-1185">Reference proteome</keyword>
<gene>
    <name evidence="1" type="ORF">SNE25_24540</name>
</gene>
<dbReference type="RefSeq" id="WP_321561662.1">
    <property type="nucleotide sequence ID" value="NZ_CP139558.1"/>
</dbReference>
<name>A0ABZ0TMV8_9SPHI</name>
<organism evidence="1 2">
    <name type="scientific">Mucilaginibacter sabulilitoris</name>
    <dbReference type="NCBI Taxonomy" id="1173583"/>
    <lineage>
        <taxon>Bacteria</taxon>
        <taxon>Pseudomonadati</taxon>
        <taxon>Bacteroidota</taxon>
        <taxon>Sphingobacteriia</taxon>
        <taxon>Sphingobacteriales</taxon>
        <taxon>Sphingobacteriaceae</taxon>
        <taxon>Mucilaginibacter</taxon>
    </lineage>
</organism>
<dbReference type="EMBL" id="CP139558">
    <property type="protein sequence ID" value="WPU92500.1"/>
    <property type="molecule type" value="Genomic_DNA"/>
</dbReference>
<evidence type="ECO:0000313" key="2">
    <source>
        <dbReference type="Proteomes" id="UP001324380"/>
    </source>
</evidence>
<dbReference type="Proteomes" id="UP001324380">
    <property type="component" value="Chromosome"/>
</dbReference>
<sequence>MSFWSESKYPYVRLVEISEKELINLVNCLTRLDIIEWLMWNDPNGIYNDNQSLKEFGKVMSREEGLEIMLRQAEENRAII</sequence>
<evidence type="ECO:0000313" key="1">
    <source>
        <dbReference type="EMBL" id="WPU92500.1"/>
    </source>
</evidence>
<accession>A0ABZ0TMV8</accession>
<protein>
    <submittedName>
        <fullName evidence="1">Uncharacterized protein</fullName>
    </submittedName>
</protein>